<dbReference type="AlphaFoldDB" id="A0A3P3QPG3"/>
<evidence type="ECO:0000313" key="2">
    <source>
        <dbReference type="EMBL" id="RRJ22895.1"/>
    </source>
</evidence>
<accession>A0A3P3QPG3</accession>
<name>A0A3P3QPG3_9GAMM</name>
<gene>
    <name evidence="2" type="ORF">EIK76_02080</name>
</gene>
<feature type="signal peptide" evidence="1">
    <location>
        <begin position="1"/>
        <end position="26"/>
    </location>
</feature>
<keyword evidence="3" id="KW-1185">Reference proteome</keyword>
<keyword evidence="1" id="KW-0732">Signal</keyword>
<comment type="caution">
    <text evidence="2">The sequence shown here is derived from an EMBL/GenBank/DDBJ whole genome shotgun (WGS) entry which is preliminary data.</text>
</comment>
<organism evidence="2 3">
    <name type="scientific">Rheinheimera mesophila</name>
    <dbReference type="NCBI Taxonomy" id="1547515"/>
    <lineage>
        <taxon>Bacteria</taxon>
        <taxon>Pseudomonadati</taxon>
        <taxon>Pseudomonadota</taxon>
        <taxon>Gammaproteobacteria</taxon>
        <taxon>Chromatiales</taxon>
        <taxon>Chromatiaceae</taxon>
        <taxon>Rheinheimera</taxon>
    </lineage>
</organism>
<proteinExistence type="predicted"/>
<evidence type="ECO:0000256" key="1">
    <source>
        <dbReference type="SAM" id="SignalP"/>
    </source>
</evidence>
<evidence type="ECO:0000313" key="3">
    <source>
        <dbReference type="Proteomes" id="UP000276260"/>
    </source>
</evidence>
<dbReference type="RefSeq" id="WP_046518793.1">
    <property type="nucleotide sequence ID" value="NZ_LAVS01000004.1"/>
</dbReference>
<dbReference type="EMBL" id="RRCF01000001">
    <property type="protein sequence ID" value="RRJ22895.1"/>
    <property type="molecule type" value="Genomic_DNA"/>
</dbReference>
<dbReference type="OrthoDB" id="6696169at2"/>
<reference evidence="2 3" key="1">
    <citation type="submission" date="2018-11" db="EMBL/GenBank/DDBJ databases">
        <title>Draft genome analysis of Rheinheimera mesophila isolated from an industrial waste site.</title>
        <authorList>
            <person name="Yu Q."/>
            <person name="Qi Y."/>
            <person name="Zhang H."/>
            <person name="Lu Y."/>
            <person name="Pu J."/>
        </authorList>
    </citation>
    <scope>NUCLEOTIDE SEQUENCE [LARGE SCALE GENOMIC DNA]</scope>
    <source>
        <strain evidence="2 3">IITR13</strain>
    </source>
</reference>
<protein>
    <submittedName>
        <fullName evidence="2">Uncharacterized protein</fullName>
    </submittedName>
</protein>
<feature type="chain" id="PRO_5018711154" evidence="1">
    <location>
        <begin position="27"/>
        <end position="241"/>
    </location>
</feature>
<sequence length="241" mass="28275">MKLYRKKAVAKVWCFVCLVGSTLAWADGRVVDKVYHPYVQPLEREFEYRYFYQRQADHPDNNTMGQKLGYGFSLSERTALEIYAIADRIHDQDYKLSGYELELRWMLTEQGQYSADWGMLFELERQNNQDNYEFTSGLLVEKEFGPTSLTLNALAVYEWGQTLEAEWEAEFRAQYRYRWLPAVQPAVELYSGENYKGAGPSLMGVHKFDKQQQLKWELAVIVAIDSATVDRTLRFALEYEF</sequence>
<dbReference type="Proteomes" id="UP000276260">
    <property type="component" value="Unassembled WGS sequence"/>
</dbReference>